<protein>
    <submittedName>
        <fullName evidence="1">Uncharacterized protein</fullName>
    </submittedName>
</protein>
<organism evidence="1 2">
    <name type="scientific">Thermopolyspora flexuosa</name>
    <dbReference type="NCBI Taxonomy" id="103836"/>
    <lineage>
        <taxon>Bacteria</taxon>
        <taxon>Bacillati</taxon>
        <taxon>Actinomycetota</taxon>
        <taxon>Actinomycetes</taxon>
        <taxon>Streptosporangiales</taxon>
        <taxon>Streptosporangiaceae</taxon>
        <taxon>Thermopolyspora</taxon>
    </lineage>
</organism>
<dbReference type="RefSeq" id="WP_142260682.1">
    <property type="nucleotide sequence ID" value="NZ_BMPV01000005.1"/>
</dbReference>
<dbReference type="OrthoDB" id="5189249at2"/>
<accession>A0A543J240</accession>
<name>A0A543J240_9ACTN</name>
<dbReference type="Proteomes" id="UP000319213">
    <property type="component" value="Unassembled WGS sequence"/>
</dbReference>
<reference evidence="1 2" key="1">
    <citation type="submission" date="2019-06" db="EMBL/GenBank/DDBJ databases">
        <title>Sequencing the genomes of 1000 actinobacteria strains.</title>
        <authorList>
            <person name="Klenk H.-P."/>
        </authorList>
    </citation>
    <scope>NUCLEOTIDE SEQUENCE [LARGE SCALE GENOMIC DNA]</scope>
    <source>
        <strain evidence="1 2">DSM 43186</strain>
    </source>
</reference>
<gene>
    <name evidence="1" type="ORF">FHX40_3613</name>
</gene>
<evidence type="ECO:0000313" key="1">
    <source>
        <dbReference type="EMBL" id="TQM76862.1"/>
    </source>
</evidence>
<dbReference type="AlphaFoldDB" id="A0A543J240"/>
<keyword evidence="2" id="KW-1185">Reference proteome</keyword>
<sequence>MNTRDILETARSALSLPEIELVETTDHLPPGNDGRWRTCLFEQHGCVRIYLDVPDGQHPAAAEFVAKALAAAGLRVVPAERPNDHDALGVNVLLKGTGQIIQGRDPEVGRSELAR</sequence>
<dbReference type="EMBL" id="VFPQ01000001">
    <property type="protein sequence ID" value="TQM76862.1"/>
    <property type="molecule type" value="Genomic_DNA"/>
</dbReference>
<evidence type="ECO:0000313" key="2">
    <source>
        <dbReference type="Proteomes" id="UP000319213"/>
    </source>
</evidence>
<proteinExistence type="predicted"/>
<comment type="caution">
    <text evidence="1">The sequence shown here is derived from an EMBL/GenBank/DDBJ whole genome shotgun (WGS) entry which is preliminary data.</text>
</comment>